<accession>A0A9Q1JCD0</accession>
<evidence type="ECO:0000313" key="1">
    <source>
        <dbReference type="EMBL" id="KAJ8380518.1"/>
    </source>
</evidence>
<reference evidence="1" key="1">
    <citation type="journal article" date="2023" name="Science">
        <title>Genome structures resolve the early diversification of teleost fishes.</title>
        <authorList>
            <person name="Parey E."/>
            <person name="Louis A."/>
            <person name="Montfort J."/>
            <person name="Bouchez O."/>
            <person name="Roques C."/>
            <person name="Iampietro C."/>
            <person name="Lluch J."/>
            <person name="Castinel A."/>
            <person name="Donnadieu C."/>
            <person name="Desvignes T."/>
            <person name="Floi Bucao C."/>
            <person name="Jouanno E."/>
            <person name="Wen M."/>
            <person name="Mejri S."/>
            <person name="Dirks R."/>
            <person name="Jansen H."/>
            <person name="Henkel C."/>
            <person name="Chen W.J."/>
            <person name="Zahm M."/>
            <person name="Cabau C."/>
            <person name="Klopp C."/>
            <person name="Thompson A.W."/>
            <person name="Robinson-Rechavi M."/>
            <person name="Braasch I."/>
            <person name="Lecointre G."/>
            <person name="Bobe J."/>
            <person name="Postlethwait J.H."/>
            <person name="Berthelot C."/>
            <person name="Roest Crollius H."/>
            <person name="Guiguen Y."/>
        </authorList>
    </citation>
    <scope>NUCLEOTIDE SEQUENCE</scope>
    <source>
        <strain evidence="1">WJC10195</strain>
    </source>
</reference>
<proteinExistence type="predicted"/>
<evidence type="ECO:0000313" key="2">
    <source>
        <dbReference type="Proteomes" id="UP001152622"/>
    </source>
</evidence>
<gene>
    <name evidence="1" type="ORF">SKAU_G00012960</name>
</gene>
<dbReference type="EMBL" id="JAINUF010000001">
    <property type="protein sequence ID" value="KAJ8380518.1"/>
    <property type="molecule type" value="Genomic_DNA"/>
</dbReference>
<keyword evidence="2" id="KW-1185">Reference proteome</keyword>
<sequence>MNASKLFEKQTATVHIRIALMRRCPRQPRGALRNAYGRAPGGWGWGPLPSSRVSCEAPASLPARSGYRSLRFYRWVTVPTPCRGKRSRMGDVP</sequence>
<name>A0A9Q1JCD0_SYNKA</name>
<dbReference type="AlphaFoldDB" id="A0A9Q1JCD0"/>
<organism evidence="1 2">
    <name type="scientific">Synaphobranchus kaupii</name>
    <name type="common">Kaup's arrowtooth eel</name>
    <dbReference type="NCBI Taxonomy" id="118154"/>
    <lineage>
        <taxon>Eukaryota</taxon>
        <taxon>Metazoa</taxon>
        <taxon>Chordata</taxon>
        <taxon>Craniata</taxon>
        <taxon>Vertebrata</taxon>
        <taxon>Euteleostomi</taxon>
        <taxon>Actinopterygii</taxon>
        <taxon>Neopterygii</taxon>
        <taxon>Teleostei</taxon>
        <taxon>Anguilliformes</taxon>
        <taxon>Synaphobranchidae</taxon>
        <taxon>Synaphobranchus</taxon>
    </lineage>
</organism>
<comment type="caution">
    <text evidence="1">The sequence shown here is derived from an EMBL/GenBank/DDBJ whole genome shotgun (WGS) entry which is preliminary data.</text>
</comment>
<dbReference type="Proteomes" id="UP001152622">
    <property type="component" value="Chromosome 1"/>
</dbReference>
<protein>
    <submittedName>
        <fullName evidence="1">Uncharacterized protein</fullName>
    </submittedName>
</protein>